<dbReference type="SUPFAM" id="SSF47413">
    <property type="entry name" value="lambda repressor-like DNA-binding domains"/>
    <property type="match status" value="1"/>
</dbReference>
<gene>
    <name evidence="2" type="ORF">CHL78_009420</name>
</gene>
<dbReference type="InterPro" id="IPR001387">
    <property type="entry name" value="Cro/C1-type_HTH"/>
</dbReference>
<accession>A0A371J3Y2</accession>
<dbReference type="PROSITE" id="PS50943">
    <property type="entry name" value="HTH_CROC1"/>
    <property type="match status" value="1"/>
</dbReference>
<dbReference type="InterPro" id="IPR010982">
    <property type="entry name" value="Lambda_DNA-bd_dom_sf"/>
</dbReference>
<dbReference type="Gene3D" id="1.10.260.40">
    <property type="entry name" value="lambda repressor-like DNA-binding domains"/>
    <property type="match status" value="1"/>
</dbReference>
<name>A0A371J3Y2_9FIRM</name>
<dbReference type="Proteomes" id="UP000215694">
    <property type="component" value="Unassembled WGS sequence"/>
</dbReference>
<dbReference type="AlphaFoldDB" id="A0A371J3Y2"/>
<proteinExistence type="predicted"/>
<evidence type="ECO:0000259" key="1">
    <source>
        <dbReference type="PROSITE" id="PS50943"/>
    </source>
</evidence>
<dbReference type="SMART" id="SM00530">
    <property type="entry name" value="HTH_XRE"/>
    <property type="match status" value="1"/>
</dbReference>
<keyword evidence="3" id="KW-1185">Reference proteome</keyword>
<organism evidence="2 3">
    <name type="scientific">Romboutsia weinsteinii</name>
    <dbReference type="NCBI Taxonomy" id="2020949"/>
    <lineage>
        <taxon>Bacteria</taxon>
        <taxon>Bacillati</taxon>
        <taxon>Bacillota</taxon>
        <taxon>Clostridia</taxon>
        <taxon>Peptostreptococcales</taxon>
        <taxon>Peptostreptococcaceae</taxon>
        <taxon>Romboutsia</taxon>
    </lineage>
</organism>
<sequence>MVKMTLYREVLLMESLGEKLTYLRNKEGISQRKLMDLLQFENLHKYEKNQREPSVEILKKLALYYDVSTDWLLSLDNSESDLSDYEINFIENFRKLKKEDQFKIEGMVELKLAEMQG</sequence>
<evidence type="ECO:0000313" key="3">
    <source>
        <dbReference type="Proteomes" id="UP000215694"/>
    </source>
</evidence>
<dbReference type="EMBL" id="NOJY02000013">
    <property type="protein sequence ID" value="RDY27423.1"/>
    <property type="molecule type" value="Genomic_DNA"/>
</dbReference>
<dbReference type="Pfam" id="PF12844">
    <property type="entry name" value="HTH_19"/>
    <property type="match status" value="1"/>
</dbReference>
<dbReference type="CDD" id="cd00093">
    <property type="entry name" value="HTH_XRE"/>
    <property type="match status" value="1"/>
</dbReference>
<evidence type="ECO:0000313" key="2">
    <source>
        <dbReference type="EMBL" id="RDY27423.1"/>
    </source>
</evidence>
<feature type="domain" description="HTH cro/C1-type" evidence="1">
    <location>
        <begin position="20"/>
        <end position="72"/>
    </location>
</feature>
<comment type="caution">
    <text evidence="2">The sequence shown here is derived from an EMBL/GenBank/DDBJ whole genome shotgun (WGS) entry which is preliminary data.</text>
</comment>
<dbReference type="GO" id="GO:0003677">
    <property type="term" value="F:DNA binding"/>
    <property type="evidence" value="ECO:0007669"/>
    <property type="project" value="InterPro"/>
</dbReference>
<reference evidence="2 3" key="1">
    <citation type="journal article" date="2017" name="Genome Announc.">
        <title>Draft Genome Sequence of Romboutsia weinsteinii sp. nov. Strain CCRI-19649(T) Isolated from Surface Water.</title>
        <authorList>
            <person name="Maheux A.F."/>
            <person name="Boudreau D.K."/>
            <person name="Berube E."/>
            <person name="Boissinot M."/>
            <person name="Cantin P."/>
            <person name="Raymond F."/>
            <person name="Corbeil J."/>
            <person name="Omar R.F."/>
            <person name="Bergeron M.G."/>
        </authorList>
    </citation>
    <scope>NUCLEOTIDE SEQUENCE [LARGE SCALE GENOMIC DNA]</scope>
    <source>
        <strain evidence="2 3">CCRI-19649</strain>
    </source>
</reference>
<protein>
    <submittedName>
        <fullName evidence="2">XRE family transcriptional regulator</fullName>
    </submittedName>
</protein>